<name>A0A9P5Q7Y0_9AGAR</name>
<evidence type="ECO:0000313" key="2">
    <source>
        <dbReference type="Proteomes" id="UP000772434"/>
    </source>
</evidence>
<keyword evidence="2" id="KW-1185">Reference proteome</keyword>
<dbReference type="Proteomes" id="UP000772434">
    <property type="component" value="Unassembled WGS sequence"/>
</dbReference>
<accession>A0A9P5Q7Y0</accession>
<dbReference type="OrthoDB" id="2835096at2759"/>
<dbReference type="Gene3D" id="3.80.10.10">
    <property type="entry name" value="Ribonuclease Inhibitor"/>
    <property type="match status" value="1"/>
</dbReference>
<evidence type="ECO:0000313" key="1">
    <source>
        <dbReference type="EMBL" id="KAF9075310.1"/>
    </source>
</evidence>
<organism evidence="1 2">
    <name type="scientific">Rhodocollybia butyracea</name>
    <dbReference type="NCBI Taxonomy" id="206335"/>
    <lineage>
        <taxon>Eukaryota</taxon>
        <taxon>Fungi</taxon>
        <taxon>Dikarya</taxon>
        <taxon>Basidiomycota</taxon>
        <taxon>Agaricomycotina</taxon>
        <taxon>Agaricomycetes</taxon>
        <taxon>Agaricomycetidae</taxon>
        <taxon>Agaricales</taxon>
        <taxon>Marasmiineae</taxon>
        <taxon>Omphalotaceae</taxon>
        <taxon>Rhodocollybia</taxon>
    </lineage>
</organism>
<dbReference type="InterPro" id="IPR032675">
    <property type="entry name" value="LRR_dom_sf"/>
</dbReference>
<dbReference type="SUPFAM" id="SSF52047">
    <property type="entry name" value="RNI-like"/>
    <property type="match status" value="1"/>
</dbReference>
<sequence>MNMGLESSSVLAKILHNCPSLKSLSLESKNFVDDSIPHLQGTWYNITSLAIVEVEHNKDVVQHISCAKMVFSSFRFPSLNEVVVKDLELVAALRVMPSILHLDIENTDAHPSLSPITSRLMSSLRHQSASFSLAPKLHSLRLISKCKVPFDDSIFIEMVESRWFKPGSDLATAIFSMGKACIRSIVLKISWREVDAKVYQLLQNLDAEGLRVVVAGTNGVQLLFTNYGRWDECSRIVSEWALIIKCMIT</sequence>
<protein>
    <submittedName>
        <fullName evidence="1">Uncharacterized protein</fullName>
    </submittedName>
</protein>
<dbReference type="EMBL" id="JADNRY010000010">
    <property type="protein sequence ID" value="KAF9075310.1"/>
    <property type="molecule type" value="Genomic_DNA"/>
</dbReference>
<reference evidence="1" key="1">
    <citation type="submission" date="2020-11" db="EMBL/GenBank/DDBJ databases">
        <authorList>
            <consortium name="DOE Joint Genome Institute"/>
            <person name="Ahrendt S."/>
            <person name="Riley R."/>
            <person name="Andreopoulos W."/>
            <person name="Labutti K."/>
            <person name="Pangilinan J."/>
            <person name="Ruiz-Duenas F.J."/>
            <person name="Barrasa J.M."/>
            <person name="Sanchez-Garcia M."/>
            <person name="Camarero S."/>
            <person name="Miyauchi S."/>
            <person name="Serrano A."/>
            <person name="Linde D."/>
            <person name="Babiker R."/>
            <person name="Drula E."/>
            <person name="Ayuso-Fernandez I."/>
            <person name="Pacheco R."/>
            <person name="Padilla G."/>
            <person name="Ferreira P."/>
            <person name="Barriuso J."/>
            <person name="Kellner H."/>
            <person name="Castanera R."/>
            <person name="Alfaro M."/>
            <person name="Ramirez L."/>
            <person name="Pisabarro A.G."/>
            <person name="Kuo A."/>
            <person name="Tritt A."/>
            <person name="Lipzen A."/>
            <person name="He G."/>
            <person name="Yan M."/>
            <person name="Ng V."/>
            <person name="Cullen D."/>
            <person name="Martin F."/>
            <person name="Rosso M.-N."/>
            <person name="Henrissat B."/>
            <person name="Hibbett D."/>
            <person name="Martinez A.T."/>
            <person name="Grigoriev I.V."/>
        </authorList>
    </citation>
    <scope>NUCLEOTIDE SEQUENCE</scope>
    <source>
        <strain evidence="1">AH 40177</strain>
    </source>
</reference>
<proteinExistence type="predicted"/>
<comment type="caution">
    <text evidence="1">The sequence shown here is derived from an EMBL/GenBank/DDBJ whole genome shotgun (WGS) entry which is preliminary data.</text>
</comment>
<dbReference type="AlphaFoldDB" id="A0A9P5Q7Y0"/>
<gene>
    <name evidence="1" type="ORF">BDP27DRAFT_1359008</name>
</gene>